<feature type="compositionally biased region" description="Low complexity" evidence="1">
    <location>
        <begin position="407"/>
        <end position="430"/>
    </location>
</feature>
<evidence type="ECO:0000313" key="2">
    <source>
        <dbReference type="EMBL" id="KXJ86654.1"/>
    </source>
</evidence>
<dbReference type="AlphaFoldDB" id="A0A136IP12"/>
<feature type="region of interest" description="Disordered" evidence="1">
    <location>
        <begin position="400"/>
        <end position="453"/>
    </location>
</feature>
<sequence>MTVYQPAPSSPGSPARPTVWFCVVETTNTIVNPLVINIWDPVADRNTTVTTETTIVLEPTTATVPCDDGQIFSTVTGIVATSTSLSTGFPTLSSLSGHNVDSPEIVTVEVTATVTDWTVTTVTLPGPPPSGFSSEIAPPVTQTPPPAGTGDTPGSPGPSSTALSLLPASQAPSSSLTQIAISTHTPPDTTLVVIEPTGNSSTSTTSAGQNPSPSKSSPSASPTSAAAYTGIWTTTLTISGVVTSTYTLAAGNTTGIALPSGVVSTITATVAVSTLTTATSAPESFSHSTSGSTVESLTPEPLAESTGHWTTTLVISGVVTSTYTLAAGDNFEAADYILHHDHSFFQHGVVITVAESANKELPDVESTIRYSCTSPTIASSSSSSSSAAAAARHHYSLASISDTDHQSPSASASKSSVTSTSTSASSASSTKHGANRDADSRPHGIHAISDNFN</sequence>
<feature type="compositionally biased region" description="Polar residues" evidence="1">
    <location>
        <begin position="282"/>
        <end position="296"/>
    </location>
</feature>
<proteinExistence type="predicted"/>
<evidence type="ECO:0000256" key="1">
    <source>
        <dbReference type="SAM" id="MobiDB-lite"/>
    </source>
</evidence>
<dbReference type="InParanoid" id="A0A136IP12"/>
<feature type="region of interest" description="Disordered" evidence="1">
    <location>
        <begin position="281"/>
        <end position="303"/>
    </location>
</feature>
<evidence type="ECO:0000313" key="3">
    <source>
        <dbReference type="Proteomes" id="UP000070501"/>
    </source>
</evidence>
<reference evidence="3" key="1">
    <citation type="submission" date="2016-02" db="EMBL/GenBank/DDBJ databases">
        <title>Draft genome sequence of Microdochium bolleyi, a fungal endophyte of beachgrass.</title>
        <authorList>
            <consortium name="DOE Joint Genome Institute"/>
            <person name="David A.S."/>
            <person name="May G."/>
            <person name="Haridas S."/>
            <person name="Lim J."/>
            <person name="Wang M."/>
            <person name="Labutti K."/>
            <person name="Lipzen A."/>
            <person name="Barry K."/>
            <person name="Grigoriev I.V."/>
        </authorList>
    </citation>
    <scope>NUCLEOTIDE SEQUENCE [LARGE SCALE GENOMIC DNA]</scope>
    <source>
        <strain evidence="3">J235TASD1</strain>
    </source>
</reference>
<feature type="region of interest" description="Disordered" evidence="1">
    <location>
        <begin position="184"/>
        <end position="224"/>
    </location>
</feature>
<organism evidence="2 3">
    <name type="scientific">Microdochium bolleyi</name>
    <dbReference type="NCBI Taxonomy" id="196109"/>
    <lineage>
        <taxon>Eukaryota</taxon>
        <taxon>Fungi</taxon>
        <taxon>Dikarya</taxon>
        <taxon>Ascomycota</taxon>
        <taxon>Pezizomycotina</taxon>
        <taxon>Sordariomycetes</taxon>
        <taxon>Xylariomycetidae</taxon>
        <taxon>Xylariales</taxon>
        <taxon>Microdochiaceae</taxon>
        <taxon>Microdochium</taxon>
    </lineage>
</organism>
<dbReference type="Proteomes" id="UP000070501">
    <property type="component" value="Unassembled WGS sequence"/>
</dbReference>
<feature type="compositionally biased region" description="Low complexity" evidence="1">
    <location>
        <begin position="148"/>
        <end position="168"/>
    </location>
</feature>
<dbReference type="EMBL" id="KQ964266">
    <property type="protein sequence ID" value="KXJ86654.1"/>
    <property type="molecule type" value="Genomic_DNA"/>
</dbReference>
<feature type="compositionally biased region" description="Low complexity" evidence="1">
    <location>
        <begin position="200"/>
        <end position="224"/>
    </location>
</feature>
<name>A0A136IP12_9PEZI</name>
<keyword evidence="3" id="KW-1185">Reference proteome</keyword>
<accession>A0A136IP12</accession>
<feature type="region of interest" description="Disordered" evidence="1">
    <location>
        <begin position="121"/>
        <end position="168"/>
    </location>
</feature>
<gene>
    <name evidence="2" type="ORF">Micbo1qcDRAFT_208792</name>
</gene>
<protein>
    <submittedName>
        <fullName evidence="2">Uncharacterized protein</fullName>
    </submittedName>
</protein>